<keyword evidence="15" id="KW-1185">Reference proteome</keyword>
<dbReference type="InterPro" id="IPR012160">
    <property type="entry name" value="LtaS-like"/>
</dbReference>
<evidence type="ECO:0000256" key="2">
    <source>
        <dbReference type="ARBA" id="ARBA00004936"/>
    </source>
</evidence>
<feature type="active site" evidence="8">
    <location>
        <position position="316"/>
    </location>
</feature>
<reference evidence="14 15" key="1">
    <citation type="submission" date="2016-10" db="EMBL/GenBank/DDBJ databases">
        <authorList>
            <person name="de Groot N.N."/>
        </authorList>
    </citation>
    <scope>NUCLEOTIDE SEQUENCE [LARGE SCALE GENOMIC DNA]</scope>
    <source>
        <strain evidence="14 15">A-4</strain>
    </source>
</reference>
<feature type="transmembrane region" description="Helical" evidence="12">
    <location>
        <begin position="167"/>
        <end position="186"/>
    </location>
</feature>
<comment type="pathway">
    <text evidence="2">Cell wall biogenesis; lipoteichoic acid biosynthesis.</text>
</comment>
<organism evidence="14 15">
    <name type="scientific">Streptococcus henryi</name>
    <dbReference type="NCBI Taxonomy" id="439219"/>
    <lineage>
        <taxon>Bacteria</taxon>
        <taxon>Bacillati</taxon>
        <taxon>Bacillota</taxon>
        <taxon>Bacilli</taxon>
        <taxon>Lactobacillales</taxon>
        <taxon>Streptococcaceae</taxon>
        <taxon>Streptococcus</taxon>
    </lineage>
</organism>
<evidence type="ECO:0000256" key="4">
    <source>
        <dbReference type="ARBA" id="ARBA00022475"/>
    </source>
</evidence>
<dbReference type="GO" id="GO:0005886">
    <property type="term" value="C:plasma membrane"/>
    <property type="evidence" value="ECO:0007669"/>
    <property type="project" value="UniProtKB-SubCell"/>
</dbReference>
<dbReference type="PIRSF" id="PIRSF005091">
    <property type="entry name" value="Mmb_sulf_HI1246"/>
    <property type="match status" value="1"/>
</dbReference>
<dbReference type="Pfam" id="PF00884">
    <property type="entry name" value="Sulfatase"/>
    <property type="match status" value="1"/>
</dbReference>
<evidence type="ECO:0000256" key="6">
    <source>
        <dbReference type="ARBA" id="ARBA00022989"/>
    </source>
</evidence>
<evidence type="ECO:0000256" key="10">
    <source>
        <dbReference type="PIRSR" id="PIRSR005091-3"/>
    </source>
</evidence>
<evidence type="ECO:0000256" key="1">
    <source>
        <dbReference type="ARBA" id="ARBA00004651"/>
    </source>
</evidence>
<dbReference type="InterPro" id="IPR000917">
    <property type="entry name" value="Sulfatase_N"/>
</dbReference>
<feature type="transmembrane region" description="Helical" evidence="12">
    <location>
        <begin position="48"/>
        <end position="68"/>
    </location>
</feature>
<dbReference type="Gene3D" id="3.30.1120.170">
    <property type="match status" value="1"/>
</dbReference>
<sequence>MKKIKDFVLRVIHTRLGFIMTLLLIYWLKTMWAYHADFSLDLGNPYQVFLSLINPIPIGLLLLGTGLYIKKTKPFYIVTWIIYAIINILLIANSIYYREFSDFITVSAMLASSKVSAGLGDSALNLLRVWDIFYILDFLLLLIYFIWKKVKKLDAFKLDTRPFNKRASFAITALSALTFSINLFLAEIDRPELLTRGFSNTYVVRALGLPAFTVYSGNQTYQAQKERNQATAEELVQVKEYVSEHYAAPNEKYFGIAEGRNVFMIHLESFQQFLIDYKLQMDGQEYEVTPFINSLYHSNSTIAFSNFFHQVKAGKTSDAETLMENSLFGLNSGSFMVNYGGENTQFAAPNILAQNGGYTSAVFHGNVGSFWNRNNAYKQWGYDYFFDSSYFSEQDDTNSFQYGLNDKYMFADSIKYLEHMQQPSYTKFITVSNHYPYTSLKGEAEEEGFPLAQTDDETINGYFATANYLDAALKSFFEYLKATGLYDNSIFVLYGDHYGISNSRNTSLASLLGKDSETWTEYDNAMLQRVPYMIHIPGYTEGFISDTFGGEVDSLPTLLHILGIDTSNYVQLGQDLLSPDNQQTVAFRTSGTYVTPEYTSYSGRLYYTQTGLELTNPDEETLEKTKEIRAAVSKQLSVSDQVQTGDLLRFDTDNGLKTVDTTAISYTKSLSAMKAIEKELGSESTSLFSKSGNKSTVDLFQAPSYLQLHESDSTESSDNKTETSQSSSSEEDSNKQ</sequence>
<feature type="transmembrane region" description="Helical" evidence="12">
    <location>
        <begin position="129"/>
        <end position="147"/>
    </location>
</feature>
<feature type="binding site" evidence="10">
    <location>
        <position position="316"/>
    </location>
    <ligand>
        <name>Mn(2+)</name>
        <dbReference type="ChEBI" id="CHEBI:29035"/>
    </ligand>
</feature>
<protein>
    <submittedName>
        <fullName evidence="14">Lipoteichoic acid synthase</fullName>
    </submittedName>
</protein>
<dbReference type="CDD" id="cd16015">
    <property type="entry name" value="LTA_synthase"/>
    <property type="match status" value="1"/>
</dbReference>
<keyword evidence="4" id="KW-1003">Cell membrane</keyword>
<dbReference type="STRING" id="439219.SAMN02910293_02114"/>
<evidence type="ECO:0000313" key="15">
    <source>
        <dbReference type="Proteomes" id="UP000182508"/>
    </source>
</evidence>
<evidence type="ECO:0000256" key="3">
    <source>
        <dbReference type="ARBA" id="ARBA00009983"/>
    </source>
</evidence>
<dbReference type="InterPro" id="IPR017850">
    <property type="entry name" value="Alkaline_phosphatase_core_sf"/>
</dbReference>
<gene>
    <name evidence="14" type="ORF">SAMN02910293_02114</name>
</gene>
<accession>A0A1G6DCK7</accession>
<proteinExistence type="inferred from homology"/>
<feature type="compositionally biased region" description="Basic and acidic residues" evidence="11">
    <location>
        <begin position="709"/>
        <end position="721"/>
    </location>
</feature>
<evidence type="ECO:0000256" key="11">
    <source>
        <dbReference type="SAM" id="MobiDB-lite"/>
    </source>
</evidence>
<keyword evidence="9" id="KW-0479">Metal-binding</keyword>
<comment type="subcellular location">
    <subcellularLocation>
        <location evidence="1">Cell membrane</location>
        <topology evidence="1">Multi-pass membrane protein</topology>
    </subcellularLocation>
</comment>
<dbReference type="PANTHER" id="PTHR47371">
    <property type="entry name" value="LIPOTEICHOIC ACID SYNTHASE"/>
    <property type="match status" value="1"/>
</dbReference>
<dbReference type="EMBL" id="FMXP01000036">
    <property type="protein sequence ID" value="SDB42897.1"/>
    <property type="molecule type" value="Genomic_DNA"/>
</dbReference>
<evidence type="ECO:0000313" key="14">
    <source>
        <dbReference type="EMBL" id="SDB42897.1"/>
    </source>
</evidence>
<feature type="region of interest" description="Disordered" evidence="11">
    <location>
        <begin position="701"/>
        <end position="736"/>
    </location>
</feature>
<dbReference type="InterPro" id="IPR050448">
    <property type="entry name" value="OpgB/LTA_synthase_biosynth"/>
</dbReference>
<dbReference type="SUPFAM" id="SSF53649">
    <property type="entry name" value="Alkaline phosphatase-like"/>
    <property type="match status" value="1"/>
</dbReference>
<keyword evidence="5 12" id="KW-0812">Transmembrane</keyword>
<dbReference type="Proteomes" id="UP000182508">
    <property type="component" value="Unassembled WGS sequence"/>
</dbReference>
<feature type="domain" description="Sulfatase N-terminal" evidence="13">
    <location>
        <begin position="260"/>
        <end position="564"/>
    </location>
</feature>
<dbReference type="PANTHER" id="PTHR47371:SF3">
    <property type="entry name" value="PHOSPHOGLYCEROL TRANSFERASE I"/>
    <property type="match status" value="1"/>
</dbReference>
<evidence type="ECO:0000256" key="12">
    <source>
        <dbReference type="SAM" id="Phobius"/>
    </source>
</evidence>
<feature type="binding site" evidence="9">
    <location>
        <position position="434"/>
    </location>
    <ligand>
        <name>substrate</name>
    </ligand>
</feature>
<keyword evidence="7 12" id="KW-0472">Membrane</keyword>
<keyword evidence="9" id="KW-0464">Manganese</keyword>
<feature type="binding site" evidence="10">
    <location>
        <position position="268"/>
    </location>
    <ligand>
        <name>Mn(2+)</name>
        <dbReference type="ChEBI" id="CHEBI:29035"/>
    </ligand>
</feature>
<feature type="binding site" evidence="10">
    <location>
        <position position="496"/>
    </location>
    <ligand>
        <name>Mn(2+)</name>
        <dbReference type="ChEBI" id="CHEBI:29035"/>
    </ligand>
</feature>
<evidence type="ECO:0000256" key="9">
    <source>
        <dbReference type="PIRSR" id="PIRSR005091-2"/>
    </source>
</evidence>
<dbReference type="GO" id="GO:0046872">
    <property type="term" value="F:metal ion binding"/>
    <property type="evidence" value="ECO:0007669"/>
    <property type="project" value="UniProtKB-KW"/>
</dbReference>
<feature type="transmembrane region" description="Helical" evidence="12">
    <location>
        <begin position="75"/>
        <end position="97"/>
    </location>
</feature>
<dbReference type="Gene3D" id="3.40.720.10">
    <property type="entry name" value="Alkaline Phosphatase, subunit A"/>
    <property type="match status" value="1"/>
</dbReference>
<dbReference type="AlphaFoldDB" id="A0A1G6DCK7"/>
<comment type="similarity">
    <text evidence="3">Belongs to the LTA synthase family.</text>
</comment>
<evidence type="ECO:0000259" key="13">
    <source>
        <dbReference type="Pfam" id="PF00884"/>
    </source>
</evidence>
<keyword evidence="6 12" id="KW-1133">Transmembrane helix</keyword>
<evidence type="ECO:0000256" key="8">
    <source>
        <dbReference type="PIRSR" id="PIRSR005091-1"/>
    </source>
</evidence>
<evidence type="ECO:0000256" key="5">
    <source>
        <dbReference type="ARBA" id="ARBA00022692"/>
    </source>
</evidence>
<evidence type="ECO:0000256" key="7">
    <source>
        <dbReference type="ARBA" id="ARBA00023136"/>
    </source>
</evidence>
<feature type="transmembrane region" description="Helical" evidence="12">
    <location>
        <begin position="7"/>
        <end position="28"/>
    </location>
</feature>
<feature type="binding site" evidence="10">
    <location>
        <position position="497"/>
    </location>
    <ligand>
        <name>Mn(2+)</name>
        <dbReference type="ChEBI" id="CHEBI:29035"/>
    </ligand>
</feature>
<dbReference type="eggNOG" id="COG1368">
    <property type="taxonomic scope" value="Bacteria"/>
</dbReference>
<name>A0A1G6DCK7_9STRE</name>